<feature type="transmembrane region" description="Helical" evidence="9">
    <location>
        <begin position="175"/>
        <end position="195"/>
    </location>
</feature>
<dbReference type="GO" id="GO:0005290">
    <property type="term" value="F:L-histidine transmembrane transporter activity"/>
    <property type="evidence" value="ECO:0007669"/>
    <property type="project" value="TreeGrafter"/>
</dbReference>
<evidence type="ECO:0000256" key="2">
    <source>
        <dbReference type="ARBA" id="ARBA00008066"/>
    </source>
</evidence>
<evidence type="ECO:0000256" key="5">
    <source>
        <dbReference type="ARBA" id="ARBA00022692"/>
    </source>
</evidence>
<comment type="subcellular location">
    <subcellularLocation>
        <location evidence="1">Vacuole membrane</location>
        <topology evidence="1">Multi-pass membrane protein</topology>
    </subcellularLocation>
</comment>
<dbReference type="PANTHER" id="PTHR22950:SF678">
    <property type="entry name" value="VACUOLAR AMINO ACID TRANSPORTER 5-RELATED"/>
    <property type="match status" value="1"/>
</dbReference>
<evidence type="ECO:0000256" key="7">
    <source>
        <dbReference type="ARBA" id="ARBA00022989"/>
    </source>
</evidence>
<dbReference type="GO" id="GO:0005302">
    <property type="term" value="F:L-tyrosine transmembrane transporter activity"/>
    <property type="evidence" value="ECO:0007669"/>
    <property type="project" value="TreeGrafter"/>
</dbReference>
<keyword evidence="3" id="KW-0813">Transport</keyword>
<evidence type="ECO:0000256" key="3">
    <source>
        <dbReference type="ARBA" id="ARBA00022448"/>
    </source>
</evidence>
<reference evidence="12" key="1">
    <citation type="journal article" date="2018" name="Nat. Microbiol.">
        <title>Leveraging single-cell genomics to expand the fungal tree of life.</title>
        <authorList>
            <person name="Ahrendt S.R."/>
            <person name="Quandt C.A."/>
            <person name="Ciobanu D."/>
            <person name="Clum A."/>
            <person name="Salamov A."/>
            <person name="Andreopoulos B."/>
            <person name="Cheng J.F."/>
            <person name="Woyke T."/>
            <person name="Pelin A."/>
            <person name="Henrissat B."/>
            <person name="Reynolds N.K."/>
            <person name="Benny G.L."/>
            <person name="Smith M.E."/>
            <person name="James T.Y."/>
            <person name="Grigoriev I.V."/>
        </authorList>
    </citation>
    <scope>NUCLEOTIDE SEQUENCE [LARGE SCALE GENOMIC DNA]</scope>
    <source>
        <strain evidence="12">CSF55</strain>
    </source>
</reference>
<evidence type="ECO:0000256" key="1">
    <source>
        <dbReference type="ARBA" id="ARBA00004128"/>
    </source>
</evidence>
<sequence>MTDTRHAILRLVYAFYNLVVVTPVKPDSHIPEFSQKNPCLTGQVILINRTPRPLSHTVTLDPMKEQVKATIRDPEIHSMSSANKSDDTIMSTDAKGTVLSGTLSLINTMIGAGLITIPYAYQQVGLYAGIFITFLGIILAVFTLRLILRLAEVVGGRNTSFAEVCRVKFPMGKQFVDAFVLIQAFGVATSYLVLIGSNMPKIVNDAAAISGSTIANTILERREFWISLFFIFVAFLSTLKSLRSLRYTSYLAIMMITYIFCLVVTYAVMRFKDAGLNALSLFENIGTKKIDLSFGGILSCMSYLIFAFTCQQNMFKVYNELSEPRSIQRGTLSAIFSSMFAGCVYLIVGIFGYLTLGSQTSNQMIFADYASSPDPEFFPYSFSVILKTYDPNLISLLIGRLCLIILVTTCYPNQTHPMRDSFFSLVKAYKSYRSSKDGKNAGFEKVLSSENVIKSHFWNESRTRIVVSLGLALTTYGLAMVATSIDLLVELTGATASNFISIMFPCALFVISEKKNTITRITAMALCIFSLFMMFALLIGKFAQ</sequence>
<evidence type="ECO:0000313" key="12">
    <source>
        <dbReference type="Proteomes" id="UP000281549"/>
    </source>
</evidence>
<feature type="transmembrane region" description="Helical" evidence="9">
    <location>
        <begin position="289"/>
        <end position="310"/>
    </location>
</feature>
<feature type="transmembrane region" description="Helical" evidence="9">
    <location>
        <begin position="523"/>
        <end position="543"/>
    </location>
</feature>
<dbReference type="AlphaFoldDB" id="A0A4V1J0I3"/>
<evidence type="ECO:0000256" key="9">
    <source>
        <dbReference type="SAM" id="Phobius"/>
    </source>
</evidence>
<feature type="transmembrane region" description="Helical" evidence="9">
    <location>
        <begin position="98"/>
        <end position="121"/>
    </location>
</feature>
<dbReference type="GO" id="GO:0015189">
    <property type="term" value="F:L-lysine transmembrane transporter activity"/>
    <property type="evidence" value="ECO:0007669"/>
    <property type="project" value="TreeGrafter"/>
</dbReference>
<dbReference type="EMBL" id="ML004938">
    <property type="protein sequence ID" value="RKP21659.1"/>
    <property type="molecule type" value="Genomic_DNA"/>
</dbReference>
<evidence type="ECO:0000313" key="11">
    <source>
        <dbReference type="EMBL" id="RKP21659.1"/>
    </source>
</evidence>
<keyword evidence="8 9" id="KW-0472">Membrane</keyword>
<feature type="transmembrane region" description="Helical" evidence="9">
    <location>
        <begin position="127"/>
        <end position="148"/>
    </location>
</feature>
<gene>
    <name evidence="11" type="ORF">ROZALSC1DRAFT_26945</name>
</gene>
<feature type="transmembrane region" description="Helical" evidence="9">
    <location>
        <begin position="465"/>
        <end position="485"/>
    </location>
</feature>
<protein>
    <recommendedName>
        <fullName evidence="10">Amino acid transporter transmembrane domain-containing protein</fullName>
    </recommendedName>
</protein>
<feature type="transmembrane region" description="Helical" evidence="9">
    <location>
        <begin position="224"/>
        <end position="242"/>
    </location>
</feature>
<dbReference type="InterPro" id="IPR013057">
    <property type="entry name" value="AA_transpt_TM"/>
</dbReference>
<proteinExistence type="inferred from homology"/>
<accession>A0A4V1J0I3</accession>
<keyword evidence="6" id="KW-0029">Amino-acid transport</keyword>
<feature type="transmembrane region" description="Helical" evidence="9">
    <location>
        <begin position="491"/>
        <end position="511"/>
    </location>
</feature>
<dbReference type="Pfam" id="PF01490">
    <property type="entry name" value="Aa_trans"/>
    <property type="match status" value="2"/>
</dbReference>
<name>A0A4V1J0I3_ROZAC</name>
<dbReference type="Proteomes" id="UP000281549">
    <property type="component" value="Unassembled WGS sequence"/>
</dbReference>
<keyword evidence="7 9" id="KW-1133">Transmembrane helix</keyword>
<dbReference type="GO" id="GO:0061459">
    <property type="term" value="F:L-arginine transmembrane transporter activity"/>
    <property type="evidence" value="ECO:0007669"/>
    <property type="project" value="TreeGrafter"/>
</dbReference>
<evidence type="ECO:0000256" key="6">
    <source>
        <dbReference type="ARBA" id="ARBA00022970"/>
    </source>
</evidence>
<keyword evidence="5 9" id="KW-0812">Transmembrane</keyword>
<feature type="domain" description="Amino acid transporter transmembrane" evidence="10">
    <location>
        <begin position="95"/>
        <end position="363"/>
    </location>
</feature>
<organism evidence="11 12">
    <name type="scientific">Rozella allomycis (strain CSF55)</name>
    <dbReference type="NCBI Taxonomy" id="988480"/>
    <lineage>
        <taxon>Eukaryota</taxon>
        <taxon>Fungi</taxon>
        <taxon>Fungi incertae sedis</taxon>
        <taxon>Cryptomycota</taxon>
        <taxon>Cryptomycota incertae sedis</taxon>
        <taxon>Rozella</taxon>
    </lineage>
</organism>
<dbReference type="GO" id="GO:0005313">
    <property type="term" value="F:L-glutamate transmembrane transporter activity"/>
    <property type="evidence" value="ECO:0007669"/>
    <property type="project" value="TreeGrafter"/>
</dbReference>
<dbReference type="GO" id="GO:0000329">
    <property type="term" value="C:fungal-type vacuole membrane"/>
    <property type="evidence" value="ECO:0007669"/>
    <property type="project" value="TreeGrafter"/>
</dbReference>
<feature type="transmembrane region" description="Helical" evidence="9">
    <location>
        <begin position="249"/>
        <end position="269"/>
    </location>
</feature>
<evidence type="ECO:0000256" key="8">
    <source>
        <dbReference type="ARBA" id="ARBA00023136"/>
    </source>
</evidence>
<dbReference type="PANTHER" id="PTHR22950">
    <property type="entry name" value="AMINO ACID TRANSPORTER"/>
    <property type="match status" value="1"/>
</dbReference>
<keyword evidence="4" id="KW-0926">Vacuole</keyword>
<comment type="similarity">
    <text evidence="2">Belongs to the amino acid/polyamine transporter 2 family.</text>
</comment>
<evidence type="ECO:0000259" key="10">
    <source>
        <dbReference type="Pfam" id="PF01490"/>
    </source>
</evidence>
<evidence type="ECO:0000256" key="4">
    <source>
        <dbReference type="ARBA" id="ARBA00022554"/>
    </source>
</evidence>
<feature type="domain" description="Amino acid transporter transmembrane" evidence="10">
    <location>
        <begin position="384"/>
        <end position="538"/>
    </location>
</feature>
<feature type="transmembrane region" description="Helical" evidence="9">
    <location>
        <begin position="331"/>
        <end position="354"/>
    </location>
</feature>
<dbReference type="GO" id="GO:0015194">
    <property type="term" value="F:L-serine transmembrane transporter activity"/>
    <property type="evidence" value="ECO:0007669"/>
    <property type="project" value="TreeGrafter"/>
</dbReference>
<feature type="transmembrane region" description="Helical" evidence="9">
    <location>
        <begin position="393"/>
        <end position="411"/>
    </location>
</feature>